<dbReference type="SUPFAM" id="SSF51182">
    <property type="entry name" value="RmlC-like cupins"/>
    <property type="match status" value="1"/>
</dbReference>
<dbReference type="InterPro" id="IPR006045">
    <property type="entry name" value="Cupin_1"/>
</dbReference>
<dbReference type="CDD" id="cd20306">
    <property type="entry name" value="cupin_OxDC-like"/>
    <property type="match status" value="2"/>
</dbReference>
<dbReference type="RefSeq" id="WP_311191945.1">
    <property type="nucleotide sequence ID" value="NZ_CP115541.1"/>
</dbReference>
<reference evidence="2 3" key="1">
    <citation type="submission" date="2022-12" db="EMBL/GenBank/DDBJ databases">
        <title>Two new species, Stenotrophomonas aracearum and Stenotrophomonas oahuensis, isolated from Anthurium (Araceae family) in Hawaii.</title>
        <authorList>
            <person name="Chunag S.C."/>
            <person name="Dobhal S."/>
            <person name="Alvarez A."/>
            <person name="Arif M."/>
        </authorList>
    </citation>
    <scope>NUCLEOTIDE SEQUENCE [LARGE SCALE GENOMIC DNA]</scope>
    <source>
        <strain evidence="2 3">A5586</strain>
    </source>
</reference>
<sequence length="345" mass="37703">MNAASRHVRSLWSATPVHDDALGTIRRLTADELPLLERLSIKRLLLAPGRIREPHWHANANELGYVLAGSVLITIVDNADAISTVGVTAGQMFHINSGALHAIENVGDGEAELIIVFSHERPQDFSLHAAFGAMSNAVLGNTYDLASDAFAHLTRDTTSPYLVQRTGPAVVPDGADRADPHRFDIEAQSPPVDFAYGQARVSRTQFWPALRNLSMYSLRIADDGMREPHWHPDTAELGYVHRGHARMSILDPDGSVDTYLLQPGDVYFIPRAYPHQIEALGEDIHFLVFFDQPTPGDVGYRLAASAFAPGVLAATFGVEAADLPTFPKVVEDPLIVKRRNPVDAA</sequence>
<evidence type="ECO:0000313" key="3">
    <source>
        <dbReference type="Proteomes" id="UP001302072"/>
    </source>
</evidence>
<dbReference type="InterPro" id="IPR050253">
    <property type="entry name" value="Seed_Storage-Functional"/>
</dbReference>
<feature type="domain" description="Cupin type-1" evidence="1">
    <location>
        <begin position="183"/>
        <end position="324"/>
    </location>
</feature>
<dbReference type="InterPro" id="IPR011051">
    <property type="entry name" value="RmlC_Cupin_sf"/>
</dbReference>
<dbReference type="Pfam" id="PF00190">
    <property type="entry name" value="Cupin_1"/>
    <property type="match status" value="2"/>
</dbReference>
<feature type="domain" description="Cupin type-1" evidence="1">
    <location>
        <begin position="9"/>
        <end position="151"/>
    </location>
</feature>
<dbReference type="InterPro" id="IPR014710">
    <property type="entry name" value="RmlC-like_jellyroll"/>
</dbReference>
<organism evidence="2 3">
    <name type="scientific">Stenotrophomonas oahuensis</name>
    <dbReference type="NCBI Taxonomy" id="3003271"/>
    <lineage>
        <taxon>Bacteria</taxon>
        <taxon>Pseudomonadati</taxon>
        <taxon>Pseudomonadota</taxon>
        <taxon>Gammaproteobacteria</taxon>
        <taxon>Lysobacterales</taxon>
        <taxon>Lysobacteraceae</taxon>
        <taxon>Stenotrophomonas</taxon>
    </lineage>
</organism>
<dbReference type="Proteomes" id="UP001302072">
    <property type="component" value="Chromosome"/>
</dbReference>
<dbReference type="SMART" id="SM00835">
    <property type="entry name" value="Cupin_1"/>
    <property type="match status" value="2"/>
</dbReference>
<proteinExistence type="predicted"/>
<evidence type="ECO:0000313" key="2">
    <source>
        <dbReference type="EMBL" id="WNH52760.1"/>
    </source>
</evidence>
<dbReference type="PANTHER" id="PTHR31189:SF2">
    <property type="entry name" value="RMLC-LIKE CUPINS SUPERFAMILY PROTEIN"/>
    <property type="match status" value="1"/>
</dbReference>
<name>A0ABY9YQM6_9GAMM</name>
<dbReference type="PANTHER" id="PTHR31189">
    <property type="entry name" value="OS03G0336100 PROTEIN-RELATED"/>
    <property type="match status" value="1"/>
</dbReference>
<keyword evidence="3" id="KW-1185">Reference proteome</keyword>
<gene>
    <name evidence="2" type="ORF">PDM29_00375</name>
</gene>
<dbReference type="Gene3D" id="2.60.120.10">
    <property type="entry name" value="Jelly Rolls"/>
    <property type="match status" value="2"/>
</dbReference>
<accession>A0ABY9YQM6</accession>
<protein>
    <submittedName>
        <fullName evidence="2">Cupin domain-containing protein</fullName>
    </submittedName>
</protein>
<dbReference type="EMBL" id="CP115541">
    <property type="protein sequence ID" value="WNH52760.1"/>
    <property type="molecule type" value="Genomic_DNA"/>
</dbReference>
<evidence type="ECO:0000259" key="1">
    <source>
        <dbReference type="SMART" id="SM00835"/>
    </source>
</evidence>